<reference evidence="9 10" key="1">
    <citation type="submission" date="2019-06" db="EMBL/GenBank/DDBJ databases">
        <title>Draft genome of Aliikangiella marina GYP-15.</title>
        <authorList>
            <person name="Wang G."/>
        </authorList>
    </citation>
    <scope>NUCLEOTIDE SEQUENCE [LARGE SCALE GENOMIC DNA]</scope>
    <source>
        <strain evidence="9 10">GYP-15</strain>
    </source>
</reference>
<sequence length="527" mass="57320">MLKLFKSISGRIASGYFIVAALGVVLTIILMSVNGIVDRQLMKVKGQLLPQLSAVSEARVSLERLQIAAYGRYALSIDQNEFERLRREESQRLDSDLSTLNLAGSSQLIVTLDKFSNIINQSDVDWDGARDSLAELAREAAKIQGLLDRKSEDISQTTVRESEEAASLLNSASNFTITFAVILVVTAVLAYTLVKRTIAAPVEVFAERIEEAALNKNLAVEFDESSSSEVGMAARALNKLFASFKALLSTTLNEAQALTAASESMNQVMESAGHTVVKQQDETRSLTATIDEFSHGIENVTDQAKDAELGAEEGAKQSDVGYHEVQKTVDKIQSLAGEVENVGNLITKLETESAHIKSLVEVIRQIADQTNLLALNAAIEAARAGDSGRGFAVVADEVRQLATRTQEATEEINGVIETLSQNMHDSANAMVVTRETADTSVEQAQAAGESLIQIQNAITTILEANKNIARTTEEHKQQMDSLRSRVSEVNDLSESVASETEKVTHETQNVFETVRTLRQEVTQYTGV</sequence>
<dbReference type="FunFam" id="1.10.287.950:FF:000001">
    <property type="entry name" value="Methyl-accepting chemotaxis sensory transducer"/>
    <property type="match status" value="1"/>
</dbReference>
<dbReference type="PRINTS" id="PR00260">
    <property type="entry name" value="CHEMTRNSDUCR"/>
</dbReference>
<dbReference type="GO" id="GO:0007165">
    <property type="term" value="P:signal transduction"/>
    <property type="evidence" value="ECO:0007669"/>
    <property type="project" value="UniProtKB-KW"/>
</dbReference>
<dbReference type="SMART" id="SM00283">
    <property type="entry name" value="MA"/>
    <property type="match status" value="1"/>
</dbReference>
<dbReference type="Pfam" id="PF00015">
    <property type="entry name" value="MCPsignal"/>
    <property type="match status" value="1"/>
</dbReference>
<protein>
    <submittedName>
        <fullName evidence="9">HAMP domain-containing protein</fullName>
    </submittedName>
</protein>
<keyword evidence="6" id="KW-1133">Transmembrane helix</keyword>
<dbReference type="OrthoDB" id="2489132at2"/>
<comment type="caution">
    <text evidence="9">The sequence shown here is derived from an EMBL/GenBank/DDBJ whole genome shotgun (WGS) entry which is preliminary data.</text>
</comment>
<comment type="similarity">
    <text evidence="3">Belongs to the methyl-accepting chemotaxis (MCP) protein family.</text>
</comment>
<dbReference type="InterPro" id="IPR004090">
    <property type="entry name" value="Chemotax_Me-accpt_rcpt"/>
</dbReference>
<evidence type="ECO:0000313" key="10">
    <source>
        <dbReference type="Proteomes" id="UP000317839"/>
    </source>
</evidence>
<evidence type="ECO:0000256" key="6">
    <source>
        <dbReference type="SAM" id="Phobius"/>
    </source>
</evidence>
<dbReference type="PROSITE" id="PS50111">
    <property type="entry name" value="CHEMOTAXIS_TRANSDUC_2"/>
    <property type="match status" value="1"/>
</dbReference>
<dbReference type="PROSITE" id="PS50885">
    <property type="entry name" value="HAMP"/>
    <property type="match status" value="1"/>
</dbReference>
<evidence type="ECO:0000259" key="8">
    <source>
        <dbReference type="PROSITE" id="PS50885"/>
    </source>
</evidence>
<feature type="domain" description="HAMP" evidence="8">
    <location>
        <begin position="196"/>
        <end position="249"/>
    </location>
</feature>
<comment type="subcellular location">
    <subcellularLocation>
        <location evidence="1">Membrane</location>
    </subcellularLocation>
</comment>
<gene>
    <name evidence="9" type="ORF">FLL45_04760</name>
</gene>
<dbReference type="EMBL" id="VIKR01000001">
    <property type="protein sequence ID" value="TQV77260.1"/>
    <property type="molecule type" value="Genomic_DNA"/>
</dbReference>
<evidence type="ECO:0000259" key="7">
    <source>
        <dbReference type="PROSITE" id="PS50111"/>
    </source>
</evidence>
<keyword evidence="2 4" id="KW-0807">Transducer</keyword>
<evidence type="ECO:0000256" key="5">
    <source>
        <dbReference type="SAM" id="Coils"/>
    </source>
</evidence>
<evidence type="ECO:0000256" key="2">
    <source>
        <dbReference type="ARBA" id="ARBA00023224"/>
    </source>
</evidence>
<evidence type="ECO:0000313" key="9">
    <source>
        <dbReference type="EMBL" id="TQV77260.1"/>
    </source>
</evidence>
<dbReference type="GO" id="GO:0004888">
    <property type="term" value="F:transmembrane signaling receptor activity"/>
    <property type="evidence" value="ECO:0007669"/>
    <property type="project" value="InterPro"/>
</dbReference>
<dbReference type="Gene3D" id="1.10.287.950">
    <property type="entry name" value="Methyl-accepting chemotaxis protein"/>
    <property type="match status" value="1"/>
</dbReference>
<feature type="domain" description="Methyl-accepting transducer" evidence="7">
    <location>
        <begin position="254"/>
        <end position="490"/>
    </location>
</feature>
<keyword evidence="5" id="KW-0175">Coiled coil</keyword>
<dbReference type="GO" id="GO:0006935">
    <property type="term" value="P:chemotaxis"/>
    <property type="evidence" value="ECO:0007669"/>
    <property type="project" value="InterPro"/>
</dbReference>
<organism evidence="9 10">
    <name type="scientific">Aliikangiella marina</name>
    <dbReference type="NCBI Taxonomy" id="1712262"/>
    <lineage>
        <taxon>Bacteria</taxon>
        <taxon>Pseudomonadati</taxon>
        <taxon>Pseudomonadota</taxon>
        <taxon>Gammaproteobacteria</taxon>
        <taxon>Oceanospirillales</taxon>
        <taxon>Pleioneaceae</taxon>
        <taxon>Aliikangiella</taxon>
    </lineage>
</organism>
<evidence type="ECO:0000256" key="3">
    <source>
        <dbReference type="ARBA" id="ARBA00029447"/>
    </source>
</evidence>
<keyword evidence="10" id="KW-1185">Reference proteome</keyword>
<evidence type="ECO:0000256" key="4">
    <source>
        <dbReference type="PROSITE-ProRule" id="PRU00284"/>
    </source>
</evidence>
<evidence type="ECO:0000256" key="1">
    <source>
        <dbReference type="ARBA" id="ARBA00004370"/>
    </source>
</evidence>
<dbReference type="RefSeq" id="WP_142940834.1">
    <property type="nucleotide sequence ID" value="NZ_VIKR01000001.1"/>
</dbReference>
<dbReference type="GO" id="GO:0016020">
    <property type="term" value="C:membrane"/>
    <property type="evidence" value="ECO:0007669"/>
    <property type="project" value="UniProtKB-SubCell"/>
</dbReference>
<proteinExistence type="inferred from homology"/>
<name>A0A545TJ49_9GAMM</name>
<feature type="coiled-coil region" evidence="5">
    <location>
        <begin position="454"/>
        <end position="492"/>
    </location>
</feature>
<dbReference type="PANTHER" id="PTHR32089:SF112">
    <property type="entry name" value="LYSOZYME-LIKE PROTEIN-RELATED"/>
    <property type="match status" value="1"/>
</dbReference>
<feature type="transmembrane region" description="Helical" evidence="6">
    <location>
        <begin position="12"/>
        <end position="37"/>
    </location>
</feature>
<dbReference type="PANTHER" id="PTHR32089">
    <property type="entry name" value="METHYL-ACCEPTING CHEMOTAXIS PROTEIN MCPB"/>
    <property type="match status" value="1"/>
</dbReference>
<dbReference type="InterPro" id="IPR004089">
    <property type="entry name" value="MCPsignal_dom"/>
</dbReference>
<keyword evidence="6" id="KW-0472">Membrane</keyword>
<feature type="transmembrane region" description="Helical" evidence="6">
    <location>
        <begin position="175"/>
        <end position="194"/>
    </location>
</feature>
<dbReference type="InterPro" id="IPR003660">
    <property type="entry name" value="HAMP_dom"/>
</dbReference>
<accession>A0A545TJ49</accession>
<dbReference type="SUPFAM" id="SSF58104">
    <property type="entry name" value="Methyl-accepting chemotaxis protein (MCP) signaling domain"/>
    <property type="match status" value="1"/>
</dbReference>
<keyword evidence="6" id="KW-0812">Transmembrane</keyword>
<dbReference type="AlphaFoldDB" id="A0A545TJ49"/>
<dbReference type="Proteomes" id="UP000317839">
    <property type="component" value="Unassembled WGS sequence"/>
</dbReference>